<gene>
    <name evidence="1" type="ORF">EZS28_010465</name>
</gene>
<dbReference type="Proteomes" id="UP000324800">
    <property type="component" value="Unassembled WGS sequence"/>
</dbReference>
<dbReference type="EMBL" id="SNRW01002075">
    <property type="protein sequence ID" value="KAA6394014.1"/>
    <property type="molecule type" value="Genomic_DNA"/>
</dbReference>
<comment type="caution">
    <text evidence="1">The sequence shown here is derived from an EMBL/GenBank/DDBJ whole genome shotgun (WGS) entry which is preliminary data.</text>
</comment>
<evidence type="ECO:0000313" key="1">
    <source>
        <dbReference type="EMBL" id="KAA6394014.1"/>
    </source>
</evidence>
<organism evidence="1 2">
    <name type="scientific">Streblomastix strix</name>
    <dbReference type="NCBI Taxonomy" id="222440"/>
    <lineage>
        <taxon>Eukaryota</taxon>
        <taxon>Metamonada</taxon>
        <taxon>Preaxostyla</taxon>
        <taxon>Oxymonadida</taxon>
        <taxon>Streblomastigidae</taxon>
        <taxon>Streblomastix</taxon>
    </lineage>
</organism>
<proteinExistence type="predicted"/>
<reference evidence="1 2" key="1">
    <citation type="submission" date="2019-03" db="EMBL/GenBank/DDBJ databases">
        <title>Single cell metagenomics reveals metabolic interactions within the superorganism composed of flagellate Streblomastix strix and complex community of Bacteroidetes bacteria on its surface.</title>
        <authorList>
            <person name="Treitli S.C."/>
            <person name="Kolisko M."/>
            <person name="Husnik F."/>
            <person name="Keeling P."/>
            <person name="Hampl V."/>
        </authorList>
    </citation>
    <scope>NUCLEOTIDE SEQUENCE [LARGE SCALE GENOMIC DNA]</scope>
    <source>
        <strain evidence="1">ST1C</strain>
    </source>
</reference>
<name>A0A5J4WG77_9EUKA</name>
<protein>
    <submittedName>
        <fullName evidence="1">Uncharacterized protein</fullName>
    </submittedName>
</protein>
<dbReference type="AlphaFoldDB" id="A0A5J4WG77"/>
<feature type="non-terminal residue" evidence="1">
    <location>
        <position position="1"/>
    </location>
</feature>
<evidence type="ECO:0000313" key="2">
    <source>
        <dbReference type="Proteomes" id="UP000324800"/>
    </source>
</evidence>
<accession>A0A5J4WG77</accession>
<sequence>LKADKSELIDSSSKTEDDSLLLLKANVVDIVDSHSKTEEDALLLLKANVVDIVDSYSKTEDDALLLLKANVVDIVDSYSKTEDDALLLLKANVVDIVDSYSKTETDTLLDAKANVVDIVDRYSKTEDDALLLLKTDKSELIDSYSKSEDDALLLLKADNSVLIDSYSKSEDDVLLLLKADKSDTYSKTEDDALLLLKANIVDIVDSYSKTEDEALLLLKADKTQLIDSYSKTEDDALLLLKADKSATYTKTETDSNFVAAEEFSTLLDAKADKTELIDSYSKTEDDVLLLLKANVADLTNYVDLTSAQTITGQKQFGIISVSSISKQSKNDASILLAGGGDMLVSSLVTQPQLQEVRDIATGKSKAYVFSTQGELNDWMADQENVAKLVIGDNLYIVDKEVTDYWWDGTDLKVLETELPDMSDVVTTLGAATGGGNAIKDISIDGNVLTPAKNKNFVDTDYDQSISGQKSFNTTIHSVGIMVQTYDNSSVVCAGGGVRSIADIQSASYSKSEDDALLLLKADKTQLIDSYTKGETNNLLNNKADTSVSYTKGEDDALLLLKADKTQLIDSYTKGEDDALLLLMADKTQLIDSYTKGETDNLLNNKANNGVSYSKSEDDALLLLKADKTQLIDSYTKGEDDALLLLKADKTQLIDSYTKGETDNLLNNKANTGVSYTKGEDDTLLFAKADKTQLIDSYTKGEADNLLNSKANQTTTYTKLETDQLISQIEVGEVDLSGYMTLGTSQTINANKTFNNACRFINQIDGMSTVTGSSFVKSGADNTVVLLGAGGIKPISEFAGAPTDLSNYYTKAQTFSQTEANNKFVRFDGSIQQTITGRLKYVSPFDYEDQTQDPVANTYLTQSEVDVKLTNVVTTHTTQSITGAKTFNSNVSAAGFAKTGKDDTSVLRAGGGDQLLLSFGGVQVEDITSLVVNLHSNIQFNYLKLVRIGTFYTLMMEIIQKTQISITTSTTICSIGNSSTGISPPTPPSTTYPIQLATNRKTLTCVHSYRDIRITTDSTAAWGINDDVGLQFSWML</sequence>